<accession>A0ACC1M5C5</accession>
<protein>
    <submittedName>
        <fullName evidence="1">Uncharacterized protein</fullName>
    </submittedName>
</protein>
<feature type="non-terminal residue" evidence="1">
    <location>
        <position position="93"/>
    </location>
</feature>
<organism evidence="1 2">
    <name type="scientific">Coemansia aciculifera</name>
    <dbReference type="NCBI Taxonomy" id="417176"/>
    <lineage>
        <taxon>Eukaryota</taxon>
        <taxon>Fungi</taxon>
        <taxon>Fungi incertae sedis</taxon>
        <taxon>Zoopagomycota</taxon>
        <taxon>Kickxellomycotina</taxon>
        <taxon>Kickxellomycetes</taxon>
        <taxon>Kickxellales</taxon>
        <taxon>Kickxellaceae</taxon>
        <taxon>Coemansia</taxon>
    </lineage>
</organism>
<keyword evidence="2" id="KW-1185">Reference proteome</keyword>
<dbReference type="EMBL" id="JANBVB010000182">
    <property type="protein sequence ID" value="KAJ2896620.1"/>
    <property type="molecule type" value="Genomic_DNA"/>
</dbReference>
<dbReference type="Proteomes" id="UP001139981">
    <property type="component" value="Unassembled WGS sequence"/>
</dbReference>
<reference evidence="1" key="1">
    <citation type="submission" date="2022-07" db="EMBL/GenBank/DDBJ databases">
        <title>Phylogenomic reconstructions and comparative analyses of Kickxellomycotina fungi.</title>
        <authorList>
            <person name="Reynolds N.K."/>
            <person name="Stajich J.E."/>
            <person name="Barry K."/>
            <person name="Grigoriev I.V."/>
            <person name="Crous P."/>
            <person name="Smith M.E."/>
        </authorList>
    </citation>
    <scope>NUCLEOTIDE SEQUENCE</scope>
    <source>
        <strain evidence="1">CBS 190363</strain>
    </source>
</reference>
<gene>
    <name evidence="1" type="ORF">IWW38_001967</name>
</gene>
<sequence>MPQGVANFTLPAYVRSTYGLVSEQFRCWHFDHCMDSEKPEFVRCLFSLALVCPNFDYSRLRNHRKEVFKSTLHRVIGYAEFKEHAPRLQRFLF</sequence>
<name>A0ACC1M5C5_9FUNG</name>
<evidence type="ECO:0000313" key="1">
    <source>
        <dbReference type="EMBL" id="KAJ2896620.1"/>
    </source>
</evidence>
<comment type="caution">
    <text evidence="1">The sequence shown here is derived from an EMBL/GenBank/DDBJ whole genome shotgun (WGS) entry which is preliminary data.</text>
</comment>
<proteinExistence type="predicted"/>
<evidence type="ECO:0000313" key="2">
    <source>
        <dbReference type="Proteomes" id="UP001139981"/>
    </source>
</evidence>